<dbReference type="Proteomes" id="UP000829069">
    <property type="component" value="Chromosome"/>
</dbReference>
<feature type="transmembrane region" description="Helical" evidence="1">
    <location>
        <begin position="123"/>
        <end position="143"/>
    </location>
</feature>
<keyword evidence="3" id="KW-1185">Reference proteome</keyword>
<feature type="transmembrane region" description="Helical" evidence="1">
    <location>
        <begin position="96"/>
        <end position="117"/>
    </location>
</feature>
<keyword evidence="1" id="KW-1133">Transmembrane helix</keyword>
<evidence type="ECO:0000256" key="1">
    <source>
        <dbReference type="SAM" id="Phobius"/>
    </source>
</evidence>
<organism evidence="2 3">
    <name type="scientific">Arthrobacter sulfonylureivorans</name>
    <dbReference type="NCBI Taxonomy" id="2486855"/>
    <lineage>
        <taxon>Bacteria</taxon>
        <taxon>Bacillati</taxon>
        <taxon>Actinomycetota</taxon>
        <taxon>Actinomycetes</taxon>
        <taxon>Micrococcales</taxon>
        <taxon>Micrococcaceae</taxon>
        <taxon>Arthrobacter</taxon>
    </lineage>
</organism>
<accession>A0ABY3WAB8</accession>
<proteinExistence type="predicted"/>
<dbReference type="EMBL" id="CP093326">
    <property type="protein sequence ID" value="UNK45518.1"/>
    <property type="molecule type" value="Genomic_DNA"/>
</dbReference>
<evidence type="ECO:0000313" key="2">
    <source>
        <dbReference type="EMBL" id="UNK45518.1"/>
    </source>
</evidence>
<feature type="transmembrane region" description="Helical" evidence="1">
    <location>
        <begin position="21"/>
        <end position="47"/>
    </location>
</feature>
<dbReference type="RefSeq" id="WP_127513366.1">
    <property type="nucleotide sequence ID" value="NZ_CP093326.1"/>
</dbReference>
<evidence type="ECO:0000313" key="3">
    <source>
        <dbReference type="Proteomes" id="UP000829069"/>
    </source>
</evidence>
<sequence length="150" mass="15696">MSQEPELDEFERSNPRHRVTFGFGAFVVGFLVAISVFALGALLLTLIGGPVNGHQLASAALLALVVGLYAGGVGLVVGAPIAFVLGLLLRPVANQWLHVLAFFLVMTTASFLILVSLSSGDPLGTLELAALIGLAAAIGRLSVWKMMDIR</sequence>
<gene>
    <name evidence="2" type="ORF">MNQ99_16610</name>
</gene>
<keyword evidence="1" id="KW-0812">Transmembrane</keyword>
<keyword evidence="1" id="KW-0472">Membrane</keyword>
<feature type="transmembrane region" description="Helical" evidence="1">
    <location>
        <begin position="59"/>
        <end position="89"/>
    </location>
</feature>
<protein>
    <submittedName>
        <fullName evidence="2">Uncharacterized protein</fullName>
    </submittedName>
</protein>
<name>A0ABY3WAB8_9MICC</name>
<reference evidence="2 3" key="1">
    <citation type="submission" date="2022-03" db="EMBL/GenBank/DDBJ databases">
        <title>Isotopic signatures of nitrous oxide derived from detoxification processes.</title>
        <authorList>
            <person name="Behrendt U."/>
            <person name="Buchen C."/>
            <person name="Well R."/>
            <person name="Ulrich A."/>
            <person name="Rohe L."/>
            <person name="Kolb S."/>
            <person name="Schloter M."/>
            <person name="Horn M.A."/>
            <person name="Augustin J."/>
        </authorList>
    </citation>
    <scope>NUCLEOTIDE SEQUENCE [LARGE SCALE GENOMIC DNA]</scope>
    <source>
        <strain evidence="2 3">S4-C24</strain>
    </source>
</reference>